<gene>
    <name evidence="2" type="ORF">FHS65_001879</name>
</gene>
<feature type="domain" description="YgjP-like metallopeptidase" evidence="1">
    <location>
        <begin position="23"/>
        <end position="232"/>
    </location>
</feature>
<dbReference type="PANTHER" id="PTHR30399:SF1">
    <property type="entry name" value="UTP PYROPHOSPHATASE"/>
    <property type="match status" value="1"/>
</dbReference>
<protein>
    <recommendedName>
        <fullName evidence="1">YgjP-like metallopeptidase domain-containing protein</fullName>
    </recommendedName>
</protein>
<proteinExistence type="predicted"/>
<dbReference type="PANTHER" id="PTHR30399">
    <property type="entry name" value="UNCHARACTERIZED PROTEIN YGJP"/>
    <property type="match status" value="1"/>
</dbReference>
<evidence type="ECO:0000313" key="3">
    <source>
        <dbReference type="Proteomes" id="UP000548978"/>
    </source>
</evidence>
<organism evidence="2 3">
    <name type="scientific">Brevundimonas halotolerans</name>
    <dbReference type="NCBI Taxonomy" id="69670"/>
    <lineage>
        <taxon>Bacteria</taxon>
        <taxon>Pseudomonadati</taxon>
        <taxon>Pseudomonadota</taxon>
        <taxon>Alphaproteobacteria</taxon>
        <taxon>Caulobacterales</taxon>
        <taxon>Caulobacteraceae</taxon>
        <taxon>Brevundimonas</taxon>
    </lineage>
</organism>
<dbReference type="Proteomes" id="UP000548978">
    <property type="component" value="Unassembled WGS sequence"/>
</dbReference>
<name>A0A7W9E8U5_9CAUL</name>
<evidence type="ECO:0000259" key="1">
    <source>
        <dbReference type="Pfam" id="PF01863"/>
    </source>
</evidence>
<dbReference type="CDD" id="cd07344">
    <property type="entry name" value="M48_yhfN_like"/>
    <property type="match status" value="1"/>
</dbReference>
<sequence>MVRIGQTEVAYELRRSAAVSERRITVTPGHVEVLALTTDDDAEIDAFLNRKRQWLFNTLRELETTTAKRAVVPRFMTGSKIPFRGRNARLTVRHHDGAHVEIDYRNGFLVDLPSWVRADDQGGIVATEIKLWLKRRVRRDVMEIAATYRKRFDLKPRTIRVTDMKTGWGACGPTGSILINWTLVFAPKAVLEYVVVHELAHLKVRSHGPEFWAYLATLLPGYERPKGWLDTHQGSLDAGFLAAGT</sequence>
<dbReference type="EMBL" id="JACIJB010000008">
    <property type="protein sequence ID" value="MBB5661120.1"/>
    <property type="molecule type" value="Genomic_DNA"/>
</dbReference>
<dbReference type="Gene3D" id="3.30.2010.10">
    <property type="entry name" value="Metalloproteases ('zincins'), catalytic domain"/>
    <property type="match status" value="1"/>
</dbReference>
<accession>A0A7W9E8U5</accession>
<dbReference type="Pfam" id="PF01863">
    <property type="entry name" value="YgjP-like"/>
    <property type="match status" value="1"/>
</dbReference>
<dbReference type="AlphaFoldDB" id="A0A7W9E8U5"/>
<keyword evidence="3" id="KW-1185">Reference proteome</keyword>
<reference evidence="2 3" key="1">
    <citation type="submission" date="2020-08" db="EMBL/GenBank/DDBJ databases">
        <title>Genomic Encyclopedia of Type Strains, Phase IV (KMG-IV): sequencing the most valuable type-strain genomes for metagenomic binning, comparative biology and taxonomic classification.</title>
        <authorList>
            <person name="Goeker M."/>
        </authorList>
    </citation>
    <scope>NUCLEOTIDE SEQUENCE [LARGE SCALE GENOMIC DNA]</scope>
    <source>
        <strain evidence="2 3">DSM 24448</strain>
    </source>
</reference>
<evidence type="ECO:0000313" key="2">
    <source>
        <dbReference type="EMBL" id="MBB5661120.1"/>
    </source>
</evidence>
<dbReference type="RefSeq" id="WP_164462038.1">
    <property type="nucleotide sequence ID" value="NZ_JACIJB010000008.1"/>
</dbReference>
<dbReference type="InterPro" id="IPR002725">
    <property type="entry name" value="YgjP-like_metallopeptidase"/>
</dbReference>
<comment type="caution">
    <text evidence="2">The sequence shown here is derived from an EMBL/GenBank/DDBJ whole genome shotgun (WGS) entry which is preliminary data.</text>
</comment>
<dbReference type="InterPro" id="IPR053136">
    <property type="entry name" value="UTP_pyrophosphatase-like"/>
</dbReference>